<evidence type="ECO:0000313" key="3">
    <source>
        <dbReference type="Proteomes" id="UP000036464"/>
    </source>
</evidence>
<feature type="compositionally biased region" description="Basic and acidic residues" evidence="1">
    <location>
        <begin position="22"/>
        <end position="35"/>
    </location>
</feature>
<gene>
    <name evidence="2" type="ORF">ABW16_00790</name>
</gene>
<dbReference type="EMBL" id="LDPO01000001">
    <property type="protein sequence ID" value="KLO31436.1"/>
    <property type="molecule type" value="Genomic_DNA"/>
</dbReference>
<sequence>MNEIAPLTSGTRSQTLANRTQTIERRVRTSVREQLRSASGSDYNASTTERTVSKPRLGGRTLKSGARWPSPGEI</sequence>
<dbReference type="Proteomes" id="UP000036464">
    <property type="component" value="Unassembled WGS sequence"/>
</dbReference>
<protein>
    <submittedName>
        <fullName evidence="2">Uncharacterized protein</fullName>
    </submittedName>
</protein>
<evidence type="ECO:0000313" key="2">
    <source>
        <dbReference type="EMBL" id="KLO31436.1"/>
    </source>
</evidence>
<feature type="region of interest" description="Disordered" evidence="1">
    <location>
        <begin position="1"/>
        <end position="74"/>
    </location>
</feature>
<name>A0ABR5FKB9_9MYCO</name>
<organism evidence="2 3">
    <name type="scientific">Mycolicibacter heraklionensis</name>
    <dbReference type="NCBI Taxonomy" id="512402"/>
    <lineage>
        <taxon>Bacteria</taxon>
        <taxon>Bacillati</taxon>
        <taxon>Actinomycetota</taxon>
        <taxon>Actinomycetes</taxon>
        <taxon>Mycobacteriales</taxon>
        <taxon>Mycobacteriaceae</taxon>
        <taxon>Mycolicibacter</taxon>
    </lineage>
</organism>
<reference evidence="2 3" key="1">
    <citation type="submission" date="2015-05" db="EMBL/GenBank/DDBJ databases">
        <title>Genome sequence of Mycobacterium heraklionense Davo strain.</title>
        <authorList>
            <person name="Greninger A.L."/>
            <person name="Cunningham G."/>
            <person name="Miller S."/>
        </authorList>
    </citation>
    <scope>NUCLEOTIDE SEQUENCE [LARGE SCALE GENOMIC DNA]</scope>
    <source>
        <strain evidence="2 3">Davo</strain>
    </source>
</reference>
<feature type="compositionally biased region" description="Polar residues" evidence="1">
    <location>
        <begin position="8"/>
        <end position="21"/>
    </location>
</feature>
<accession>A0ABR5FKB9</accession>
<evidence type="ECO:0000256" key="1">
    <source>
        <dbReference type="SAM" id="MobiDB-lite"/>
    </source>
</evidence>
<comment type="caution">
    <text evidence="2">The sequence shown here is derived from an EMBL/GenBank/DDBJ whole genome shotgun (WGS) entry which is preliminary data.</text>
</comment>
<proteinExistence type="predicted"/>
<feature type="compositionally biased region" description="Polar residues" evidence="1">
    <location>
        <begin position="36"/>
        <end position="50"/>
    </location>
</feature>
<keyword evidence="3" id="KW-1185">Reference proteome</keyword>